<keyword evidence="4" id="KW-1185">Reference proteome</keyword>
<protein>
    <recommendedName>
        <fullName evidence="2">BLOC-1-related complex subunit 6 C-terminal helix domain-containing protein</fullName>
    </recommendedName>
</protein>
<name>A0ABQ9EED4_TEGGR</name>
<dbReference type="InterPro" id="IPR046465">
    <property type="entry name" value="BORCS6_C"/>
</dbReference>
<feature type="compositionally biased region" description="Polar residues" evidence="1">
    <location>
        <begin position="252"/>
        <end position="264"/>
    </location>
</feature>
<dbReference type="PANTHER" id="PTHR13440:SF7">
    <property type="entry name" value="BLOC-1 RELATED COMPLEX SUBUNIT 6"/>
    <property type="match status" value="1"/>
</dbReference>
<dbReference type="PANTHER" id="PTHR13440">
    <property type="entry name" value="BLOC-1 RELATED COMPLEX SUBUNIT 6"/>
    <property type="match status" value="1"/>
</dbReference>
<sequence length="374" mass="40656">MEDQEIKGGKNVHPDLAGLDFSITSTSSSENVLETEENINSLCSGLLDSGLSSKRTGSTSGESSCDLTEGTIIRGLKYEHDSSDDPTPDTLEFTSTGESSTSISPEKPLVCQNGTASRPFSLTLPRPLHYHERKRSKSDGQKHIIVDGNVKEEQKKRSSSLAVDVPLKKDTNSDSDEDQPLSKSLPYGTIMKKGEMIEFIADDLQEKIRKSSPHTKTESSGLSSRASSLRSISSITSASSSTSFATTATSGMSRSPSSLFQQSPVDIPPIDPHVLMDIENQARRVADSVDLMMGNLKTNLHKMSAITVGCLDSYKKSVDVTCDSVDNSIKSMYALMAKTEELGNTMKPVYSLADQIKEIKRLLDRFEAQLADKT</sequence>
<evidence type="ECO:0000313" key="4">
    <source>
        <dbReference type="Proteomes" id="UP001217089"/>
    </source>
</evidence>
<feature type="compositionally biased region" description="Polar residues" evidence="1">
    <location>
        <begin position="92"/>
        <end position="104"/>
    </location>
</feature>
<evidence type="ECO:0000259" key="2">
    <source>
        <dbReference type="Pfam" id="PF10157"/>
    </source>
</evidence>
<dbReference type="Proteomes" id="UP001217089">
    <property type="component" value="Unassembled WGS sequence"/>
</dbReference>
<organism evidence="3 4">
    <name type="scientific">Tegillarca granosa</name>
    <name type="common">Malaysian cockle</name>
    <name type="synonym">Anadara granosa</name>
    <dbReference type="NCBI Taxonomy" id="220873"/>
    <lineage>
        <taxon>Eukaryota</taxon>
        <taxon>Metazoa</taxon>
        <taxon>Spiralia</taxon>
        <taxon>Lophotrochozoa</taxon>
        <taxon>Mollusca</taxon>
        <taxon>Bivalvia</taxon>
        <taxon>Autobranchia</taxon>
        <taxon>Pteriomorphia</taxon>
        <taxon>Arcoida</taxon>
        <taxon>Arcoidea</taxon>
        <taxon>Arcidae</taxon>
        <taxon>Tegillarca</taxon>
    </lineage>
</organism>
<dbReference type="InterPro" id="IPR019314">
    <property type="entry name" value="BORCS6"/>
</dbReference>
<reference evidence="3 4" key="1">
    <citation type="submission" date="2022-12" db="EMBL/GenBank/DDBJ databases">
        <title>Chromosome-level genome of Tegillarca granosa.</title>
        <authorList>
            <person name="Kim J."/>
        </authorList>
    </citation>
    <scope>NUCLEOTIDE SEQUENCE [LARGE SCALE GENOMIC DNA]</scope>
    <source>
        <strain evidence="3">Teg-2019</strain>
        <tissue evidence="3">Adductor muscle</tissue>
    </source>
</reference>
<evidence type="ECO:0000256" key="1">
    <source>
        <dbReference type="SAM" id="MobiDB-lite"/>
    </source>
</evidence>
<feature type="compositionally biased region" description="Basic and acidic residues" evidence="1">
    <location>
        <begin position="137"/>
        <end position="156"/>
    </location>
</feature>
<dbReference type="Pfam" id="PF10157">
    <property type="entry name" value="BORCS6"/>
    <property type="match status" value="1"/>
</dbReference>
<evidence type="ECO:0000313" key="3">
    <source>
        <dbReference type="EMBL" id="KAJ8302201.1"/>
    </source>
</evidence>
<feature type="region of interest" description="Disordered" evidence="1">
    <location>
        <begin position="77"/>
        <end position="187"/>
    </location>
</feature>
<gene>
    <name evidence="3" type="ORF">KUTeg_021188</name>
</gene>
<feature type="domain" description="BLOC-1-related complex subunit 6 C-terminal helix" evidence="2">
    <location>
        <begin position="268"/>
        <end position="367"/>
    </location>
</feature>
<comment type="caution">
    <text evidence="3">The sequence shown here is derived from an EMBL/GenBank/DDBJ whole genome shotgun (WGS) entry which is preliminary data.</text>
</comment>
<proteinExistence type="predicted"/>
<dbReference type="EMBL" id="JARBDR010000918">
    <property type="protein sequence ID" value="KAJ8302201.1"/>
    <property type="molecule type" value="Genomic_DNA"/>
</dbReference>
<feature type="region of interest" description="Disordered" evidence="1">
    <location>
        <begin position="246"/>
        <end position="266"/>
    </location>
</feature>
<accession>A0ABQ9EED4</accession>